<evidence type="ECO:0000313" key="3">
    <source>
        <dbReference type="Proteomes" id="UP000198287"/>
    </source>
</evidence>
<proteinExistence type="predicted"/>
<accession>A0A226DJF8</accession>
<keyword evidence="1" id="KW-1133">Transmembrane helix</keyword>
<dbReference type="Proteomes" id="UP000198287">
    <property type="component" value="Unassembled WGS sequence"/>
</dbReference>
<evidence type="ECO:0000256" key="1">
    <source>
        <dbReference type="SAM" id="Phobius"/>
    </source>
</evidence>
<feature type="transmembrane region" description="Helical" evidence="1">
    <location>
        <begin position="509"/>
        <end position="526"/>
    </location>
</feature>
<feature type="transmembrane region" description="Helical" evidence="1">
    <location>
        <begin position="479"/>
        <end position="497"/>
    </location>
</feature>
<reference evidence="2 3" key="1">
    <citation type="submission" date="2015-12" db="EMBL/GenBank/DDBJ databases">
        <title>The genome of Folsomia candida.</title>
        <authorList>
            <person name="Faddeeva A."/>
            <person name="Derks M.F."/>
            <person name="Anvar Y."/>
            <person name="Smit S."/>
            <person name="Van Straalen N."/>
            <person name="Roelofs D."/>
        </authorList>
    </citation>
    <scope>NUCLEOTIDE SEQUENCE [LARGE SCALE GENOMIC DNA]</scope>
    <source>
        <strain evidence="2 3">VU population</strain>
        <tissue evidence="2">Whole body</tissue>
    </source>
</reference>
<organism evidence="2 3">
    <name type="scientific">Folsomia candida</name>
    <name type="common">Springtail</name>
    <dbReference type="NCBI Taxonomy" id="158441"/>
    <lineage>
        <taxon>Eukaryota</taxon>
        <taxon>Metazoa</taxon>
        <taxon>Ecdysozoa</taxon>
        <taxon>Arthropoda</taxon>
        <taxon>Hexapoda</taxon>
        <taxon>Collembola</taxon>
        <taxon>Entomobryomorpha</taxon>
        <taxon>Isotomoidea</taxon>
        <taxon>Isotomidae</taxon>
        <taxon>Proisotominae</taxon>
        <taxon>Folsomia</taxon>
    </lineage>
</organism>
<dbReference type="AlphaFoldDB" id="A0A226DJF8"/>
<gene>
    <name evidence="2" type="ORF">Fcan01_20722</name>
</gene>
<dbReference type="EMBL" id="LNIX01000019">
    <property type="protein sequence ID" value="OXA44827.1"/>
    <property type="molecule type" value="Genomic_DNA"/>
</dbReference>
<feature type="transmembrane region" description="Helical" evidence="1">
    <location>
        <begin position="712"/>
        <end position="736"/>
    </location>
</feature>
<evidence type="ECO:0000313" key="2">
    <source>
        <dbReference type="EMBL" id="OXA44827.1"/>
    </source>
</evidence>
<name>A0A226DJF8_FOLCA</name>
<protein>
    <submittedName>
        <fullName evidence="2">Uncharacterized protein</fullName>
    </submittedName>
</protein>
<feature type="transmembrane region" description="Helical" evidence="1">
    <location>
        <begin position="192"/>
        <end position="208"/>
    </location>
</feature>
<keyword evidence="3" id="KW-1185">Reference proteome</keyword>
<feature type="transmembrane region" description="Helical" evidence="1">
    <location>
        <begin position="683"/>
        <end position="706"/>
    </location>
</feature>
<feature type="transmembrane region" description="Helical" evidence="1">
    <location>
        <begin position="559"/>
        <end position="577"/>
    </location>
</feature>
<keyword evidence="1" id="KW-0812">Transmembrane</keyword>
<feature type="transmembrane region" description="Helical" evidence="1">
    <location>
        <begin position="74"/>
        <end position="92"/>
    </location>
</feature>
<feature type="transmembrane region" description="Helical" evidence="1">
    <location>
        <begin position="619"/>
        <end position="646"/>
    </location>
</feature>
<sequence>MSKILVFRRVKSHLKLANKVRCVFVKFNKISDKMTSTSKNKERTVVAFMILQFLVIIAKMWSVTGRVSSFTENILGIAIASLSTTAFLLRSYSPDYVQAQFLNYIFLSRDAKNDANRDKFLTYLVLFFYMVEFCYYSLPIVHWFSVMLLPCQPGLSSSILCSGDNGFQNGAIVKLVFAGLEFLVSMQSGVGGSYYIVIILLTGVTFLWKECGTFIKRYKSGTSSQIEYRKVLEKLLNACTREQIFSKAALLLPTFQIMTSFSAIKILHSGHDLIAVKVYGVSQKWITECKGADKEICARKFHRSLRPLRLEFGNNFVELLTPLVVQEFCLRQTAGPLRGPALCQNKKHEEKFGSKVDAADLEPPYADAFYAPPPPKNLISYSFNIATPRRAADAAEKSPKTGAAAAENLSASTSALDTKDKISKASSCKNVNILQEIHNWPAELVNYTSSVGNKFQCLFVKLDKTSDKITIISKRKERIVVAFTVLQFLVILAKIWSINARVTSLTENFLGIGILAISIAPFLLRCHTSADHVQLQFLNYLLLPKGDATTKNNGKPLPLLTYLILFIDMVEFSYYTVPTLHGLLVMLLPCQPGLISSISWNNGLQNLGTVKLFWAALEFLISLQCSIGGAYYLITVLLTGVTFLLIECGNFVKLHKLGIANQIEYRKVQVLEKLLNACTHKQIFLTAALIMPATQIIISFVAIKVLHLGHNWLAVALMWVYVMALGFTLLAFSAAAKLYGVSQKWITDCKGTEKNKCSRKFHRSLRPLRLEFGNNFVEVLTPLVVQEFCLNQTVSFLLATK</sequence>
<dbReference type="OrthoDB" id="8297494at2759"/>
<comment type="caution">
    <text evidence="2">The sequence shown here is derived from an EMBL/GenBank/DDBJ whole genome shotgun (WGS) entry which is preliminary data.</text>
</comment>
<keyword evidence="1" id="KW-0472">Membrane</keyword>
<feature type="transmembrane region" description="Helical" evidence="1">
    <location>
        <begin position="120"/>
        <end position="138"/>
    </location>
</feature>
<feature type="transmembrane region" description="Helical" evidence="1">
    <location>
        <begin position="44"/>
        <end position="62"/>
    </location>
</feature>